<feature type="region of interest" description="Disordered" evidence="1">
    <location>
        <begin position="244"/>
        <end position="270"/>
    </location>
</feature>
<proteinExistence type="predicted"/>
<feature type="chain" id="PRO_5027894653" evidence="2">
    <location>
        <begin position="16"/>
        <end position="387"/>
    </location>
</feature>
<accession>A0A6P5PRD1</accession>
<protein>
    <submittedName>
        <fullName evidence="4">Proline-rich protein 27</fullName>
    </submittedName>
</protein>
<organism evidence="3 4">
    <name type="scientific">Mus caroli</name>
    <name type="common">Ryukyu mouse</name>
    <name type="synonym">Ricefield mouse</name>
    <dbReference type="NCBI Taxonomy" id="10089"/>
    <lineage>
        <taxon>Eukaryota</taxon>
        <taxon>Metazoa</taxon>
        <taxon>Chordata</taxon>
        <taxon>Craniata</taxon>
        <taxon>Vertebrata</taxon>
        <taxon>Euteleostomi</taxon>
        <taxon>Mammalia</taxon>
        <taxon>Eutheria</taxon>
        <taxon>Euarchontoglires</taxon>
        <taxon>Glires</taxon>
        <taxon>Rodentia</taxon>
        <taxon>Myomorpha</taxon>
        <taxon>Muroidea</taxon>
        <taxon>Muridae</taxon>
        <taxon>Murinae</taxon>
        <taxon>Mus</taxon>
        <taxon>Mus</taxon>
    </lineage>
</organism>
<dbReference type="GO" id="GO:0070062">
    <property type="term" value="C:extracellular exosome"/>
    <property type="evidence" value="ECO:0007669"/>
    <property type="project" value="TreeGrafter"/>
</dbReference>
<dbReference type="RefSeq" id="XP_021019016.1">
    <property type="nucleotide sequence ID" value="XM_021163357.1"/>
</dbReference>
<gene>
    <name evidence="4" type="primary">Prr27</name>
</gene>
<keyword evidence="2" id="KW-0732">Signal</keyword>
<dbReference type="CTD" id="401137"/>
<dbReference type="InterPro" id="IPR033533">
    <property type="entry name" value="PRR27"/>
</dbReference>
<reference evidence="4" key="1">
    <citation type="submission" date="2025-08" db="UniProtKB">
        <authorList>
            <consortium name="RefSeq"/>
        </authorList>
    </citation>
    <scope>IDENTIFICATION</scope>
</reference>
<evidence type="ECO:0000256" key="1">
    <source>
        <dbReference type="SAM" id="MobiDB-lite"/>
    </source>
</evidence>
<dbReference type="KEGG" id="mcal:110294883"/>
<feature type="region of interest" description="Disordered" evidence="1">
    <location>
        <begin position="182"/>
        <end position="219"/>
    </location>
</feature>
<evidence type="ECO:0000256" key="2">
    <source>
        <dbReference type="SAM" id="SignalP"/>
    </source>
</evidence>
<feature type="signal peptide" evidence="2">
    <location>
        <begin position="1"/>
        <end position="15"/>
    </location>
</feature>
<evidence type="ECO:0000313" key="4">
    <source>
        <dbReference type="RefSeq" id="XP_021019016.1"/>
    </source>
</evidence>
<dbReference type="AlphaFoldDB" id="A0A6P5PRD1"/>
<dbReference type="PANTHER" id="PTHR39415:SF1">
    <property type="entry name" value="PROLINE-RICH PROTEIN 27"/>
    <property type="match status" value="1"/>
</dbReference>
<dbReference type="GeneID" id="110294883"/>
<dbReference type="Proteomes" id="UP000515126">
    <property type="component" value="Chromosome 5"/>
</dbReference>
<sequence>MRLLLWACIMCVAFAKRRRYPFIHKKSPSSTEEDYFGNRYPLNPSLNIPFGLWNDNLPPFLLPPFNTQQGSTITKFPGSSELEKGLSLYPWIATPSKLRYVYQSLNYPADAPLNGPPVVPLPPPRPFPPRPYPFVIPPKISVISPVRPEPVAVSAVPAEGEGLVPEFPVDKPILGLPQAVKLGTPVPPSGPKPLAPEPAPSQFGAPEPAPVQFGAPEPAPHQLEAAVPDASRLMAPEPALPLSVGAQSPLAESPAGLSSENKPTSGEPAVAQSLPAMPAAGLAVEAKLPAAESAAGRPPPAELMASQAVVGKLITAEPTEAKPQELEPVEAKSASQEAQAFFLPACNMLNSILLIVQDEHEVSFPVVLRPKPLATILLTSMSKGSIS</sequence>
<name>A0A6P5PRD1_MUSCR</name>
<feature type="compositionally biased region" description="Pro residues" evidence="1">
    <location>
        <begin position="185"/>
        <end position="199"/>
    </location>
</feature>
<dbReference type="PANTHER" id="PTHR39415">
    <property type="entry name" value="PROLINE-RICH PROTEIN 27"/>
    <property type="match status" value="1"/>
</dbReference>
<evidence type="ECO:0000313" key="3">
    <source>
        <dbReference type="Proteomes" id="UP000515126"/>
    </source>
</evidence>
<keyword evidence="3" id="KW-1185">Reference proteome</keyword>